<organism evidence="1 2">
    <name type="scientific">Halomonas gemina</name>
    <dbReference type="NCBI Taxonomy" id="2945105"/>
    <lineage>
        <taxon>Bacteria</taxon>
        <taxon>Pseudomonadati</taxon>
        <taxon>Pseudomonadota</taxon>
        <taxon>Gammaproteobacteria</taxon>
        <taxon>Oceanospirillales</taxon>
        <taxon>Halomonadaceae</taxon>
        <taxon>Halomonas</taxon>
    </lineage>
</organism>
<comment type="caution">
    <text evidence="1">The sequence shown here is derived from an EMBL/GenBank/DDBJ whole genome shotgun (WGS) entry which is preliminary data.</text>
</comment>
<evidence type="ECO:0000313" key="1">
    <source>
        <dbReference type="EMBL" id="MCL7942071.1"/>
    </source>
</evidence>
<proteinExistence type="predicted"/>
<gene>
    <name evidence="1" type="ORF">M8009_17445</name>
</gene>
<dbReference type="EMBL" id="JAMJPK010000010">
    <property type="protein sequence ID" value="MCL7942071.1"/>
    <property type="molecule type" value="Genomic_DNA"/>
</dbReference>
<evidence type="ECO:0008006" key="3">
    <source>
        <dbReference type="Google" id="ProtNLM"/>
    </source>
</evidence>
<evidence type="ECO:0000313" key="2">
    <source>
        <dbReference type="Proteomes" id="UP001165369"/>
    </source>
</evidence>
<keyword evidence="2" id="KW-1185">Reference proteome</keyword>
<reference evidence="1" key="1">
    <citation type="submission" date="2022-05" db="EMBL/GenBank/DDBJ databases">
        <title>Halomonas geminus sp. nov. and Halomonas llamarensis sp. nov. isolated from high-altitude salars of the Atacama Desert.</title>
        <authorList>
            <person name="Hintersatz C."/>
            <person name="Rojas L.A."/>
            <person name="Wei T.-S."/>
            <person name="Kutschke S."/>
            <person name="Lehmann F."/>
            <person name="Jain R."/>
            <person name="Pollmann K."/>
        </authorList>
    </citation>
    <scope>NUCLEOTIDE SEQUENCE</scope>
    <source>
        <strain evidence="1">ATCH28</strain>
    </source>
</reference>
<dbReference type="Proteomes" id="UP001165369">
    <property type="component" value="Unassembled WGS sequence"/>
</dbReference>
<accession>A0ABT0T571</accession>
<name>A0ABT0T571_9GAMM</name>
<sequence length="124" mass="14007">MTNLNELIIECIEKKPGNKEFALFFNLDGEPVWEAMLGNELPIPLAESRGEFLGTGASPEESVKNLKSNLLSSTLNEDYDWLLALPRTPWLEDFAEGREYNIWGDKSKLYSDLLAFIHSKGKGE</sequence>
<dbReference type="RefSeq" id="WP_250063526.1">
    <property type="nucleotide sequence ID" value="NZ_JAMJPK010000010.1"/>
</dbReference>
<protein>
    <recommendedName>
        <fullName evidence="3">DUF2750 domain-containing protein</fullName>
    </recommendedName>
</protein>